<evidence type="ECO:0000256" key="1">
    <source>
        <dbReference type="ARBA" id="ARBA00006962"/>
    </source>
</evidence>
<keyword evidence="2" id="KW-0328">Glycosyltransferase</keyword>
<dbReference type="InterPro" id="IPR050426">
    <property type="entry name" value="Glycosyltransferase_28"/>
</dbReference>
<gene>
    <name evidence="6" type="ORF">FKR81_20450</name>
</gene>
<reference evidence="6 7" key="1">
    <citation type="submission" date="2019-07" db="EMBL/GenBank/DDBJ databases">
        <title>Lentzea xizangensis sp. nov., isolated from Qinghai-Tibetan Plateau Soils.</title>
        <authorList>
            <person name="Huang J."/>
        </authorList>
    </citation>
    <scope>NUCLEOTIDE SEQUENCE [LARGE SCALE GENOMIC DNA]</scope>
    <source>
        <strain evidence="6 7">FXJ1.1311</strain>
    </source>
</reference>
<dbReference type="Gene3D" id="3.40.50.2000">
    <property type="entry name" value="Glycogen Phosphorylase B"/>
    <property type="match status" value="2"/>
</dbReference>
<evidence type="ECO:0000256" key="3">
    <source>
        <dbReference type="ARBA" id="ARBA00022679"/>
    </source>
</evidence>
<evidence type="ECO:0000313" key="6">
    <source>
        <dbReference type="EMBL" id="TWP50539.1"/>
    </source>
</evidence>
<evidence type="ECO:0000313" key="7">
    <source>
        <dbReference type="Proteomes" id="UP000316639"/>
    </source>
</evidence>
<dbReference type="SUPFAM" id="SSF53756">
    <property type="entry name" value="UDP-Glycosyltransferase/glycogen phosphorylase"/>
    <property type="match status" value="1"/>
</dbReference>
<dbReference type="InterPro" id="IPR048284">
    <property type="entry name" value="EryCIII-like_N"/>
</dbReference>
<name>A0A563ES99_9PSEU</name>
<dbReference type="CDD" id="cd03784">
    <property type="entry name" value="GT1_Gtf-like"/>
    <property type="match status" value="1"/>
</dbReference>
<comment type="caution">
    <text evidence="6">The sequence shown here is derived from an EMBL/GenBank/DDBJ whole genome shotgun (WGS) entry which is preliminary data.</text>
</comment>
<evidence type="ECO:0000259" key="4">
    <source>
        <dbReference type="Pfam" id="PF06722"/>
    </source>
</evidence>
<dbReference type="Pfam" id="PF21036">
    <property type="entry name" value="EryCIII-like_N"/>
    <property type="match status" value="1"/>
</dbReference>
<evidence type="ECO:0000256" key="2">
    <source>
        <dbReference type="ARBA" id="ARBA00022676"/>
    </source>
</evidence>
<accession>A0A563ES99</accession>
<proteinExistence type="inferred from homology"/>
<dbReference type="GO" id="GO:0017000">
    <property type="term" value="P:antibiotic biosynthetic process"/>
    <property type="evidence" value="ECO:0007669"/>
    <property type="project" value="UniProtKB-ARBA"/>
</dbReference>
<dbReference type="EMBL" id="VOBR01000012">
    <property type="protein sequence ID" value="TWP50539.1"/>
    <property type="molecule type" value="Genomic_DNA"/>
</dbReference>
<keyword evidence="7" id="KW-1185">Reference proteome</keyword>
<dbReference type="Pfam" id="PF06722">
    <property type="entry name" value="EryCIII-like_C"/>
    <property type="match status" value="1"/>
</dbReference>
<dbReference type="GO" id="GO:0008194">
    <property type="term" value="F:UDP-glycosyltransferase activity"/>
    <property type="evidence" value="ECO:0007669"/>
    <property type="project" value="InterPro"/>
</dbReference>
<dbReference type="OrthoDB" id="5488434at2"/>
<protein>
    <submittedName>
        <fullName evidence="6">DUF1205 domain-containing protein</fullName>
    </submittedName>
</protein>
<organism evidence="6 7">
    <name type="scientific">Lentzea tibetensis</name>
    <dbReference type="NCBI Taxonomy" id="2591470"/>
    <lineage>
        <taxon>Bacteria</taxon>
        <taxon>Bacillati</taxon>
        <taxon>Actinomycetota</taxon>
        <taxon>Actinomycetes</taxon>
        <taxon>Pseudonocardiales</taxon>
        <taxon>Pseudonocardiaceae</taxon>
        <taxon>Lentzea</taxon>
    </lineage>
</organism>
<dbReference type="PANTHER" id="PTHR48050">
    <property type="entry name" value="STEROL 3-BETA-GLUCOSYLTRANSFERASE"/>
    <property type="match status" value="1"/>
</dbReference>
<comment type="similarity">
    <text evidence="1">Belongs to the glycosyltransferase 28 family.</text>
</comment>
<dbReference type="InterPro" id="IPR002213">
    <property type="entry name" value="UDP_glucos_trans"/>
</dbReference>
<dbReference type="Proteomes" id="UP000316639">
    <property type="component" value="Unassembled WGS sequence"/>
</dbReference>
<dbReference type="AlphaFoldDB" id="A0A563ES99"/>
<dbReference type="RefSeq" id="WP_146353701.1">
    <property type="nucleotide sequence ID" value="NZ_VOBR01000012.1"/>
</dbReference>
<keyword evidence="3" id="KW-0808">Transferase</keyword>
<sequence length="375" mass="40534">MRVLVTTVGLVGHIFPLVSIAHALRAAGHEILWATPQPELVAKAGLPAFDPAPTANPMEIIQTVLAKYGLGFQISRDEYAKEIVMGGELLARLGEVTIDRTVAVTQGWRPDLVLHDELQPAGPLIASMYGVPAVEQVLSVCGYREIRDEMRQHLDEVYDRHDVVGPPEKSAFLDTRPPSMRHREFDGWSMRLVPYSGSSVLPDWLLEPPARPRVAITLGTTTPGFMDLSAFRKVVEAASQVDAEFVLATGDADISGFGELPGNVRAAGWVPLHSLLQTCSSMIHHVGGGTSMTGLVTGITHLTMPLSADAWQVSEQIMKRGLGVEVATPDEIDAEMIRTVLFDSSMRAAADEVKAEIAAMPSPADLVPRLEELVG</sequence>
<feature type="domain" description="Erythromycin biosynthesis protein CIII-like C-terminal" evidence="4">
    <location>
        <begin position="233"/>
        <end position="373"/>
    </location>
</feature>
<dbReference type="GO" id="GO:0016758">
    <property type="term" value="F:hexosyltransferase activity"/>
    <property type="evidence" value="ECO:0007669"/>
    <property type="project" value="UniProtKB-ARBA"/>
</dbReference>
<dbReference type="PANTHER" id="PTHR48050:SF13">
    <property type="entry name" value="STEROL 3-BETA-GLUCOSYLTRANSFERASE UGT80A2"/>
    <property type="match status" value="1"/>
</dbReference>
<dbReference type="InterPro" id="IPR010610">
    <property type="entry name" value="EryCIII-like_C"/>
</dbReference>
<evidence type="ECO:0000259" key="5">
    <source>
        <dbReference type="Pfam" id="PF21036"/>
    </source>
</evidence>
<feature type="domain" description="Erythromycin biosynthesis protein CIII-like N-terminal" evidence="5">
    <location>
        <begin position="23"/>
        <end position="219"/>
    </location>
</feature>